<dbReference type="CDD" id="cd00609">
    <property type="entry name" value="AAT_like"/>
    <property type="match status" value="1"/>
</dbReference>
<evidence type="ECO:0000259" key="6">
    <source>
        <dbReference type="Pfam" id="PF00155"/>
    </source>
</evidence>
<dbReference type="OrthoDB" id="7042322at2759"/>
<dbReference type="PANTHER" id="PTHR46383">
    <property type="entry name" value="ASPARTATE AMINOTRANSFERASE"/>
    <property type="match status" value="1"/>
</dbReference>
<dbReference type="GO" id="GO:0006520">
    <property type="term" value="P:amino acid metabolic process"/>
    <property type="evidence" value="ECO:0007669"/>
    <property type="project" value="InterPro"/>
</dbReference>
<dbReference type="GeneID" id="28981421"/>
<dbReference type="PANTHER" id="PTHR46383:SF1">
    <property type="entry name" value="ASPARTATE AMINOTRANSFERASE"/>
    <property type="match status" value="1"/>
</dbReference>
<dbReference type="AlphaFoldDB" id="A0A0J0XT80"/>
<comment type="cofactor">
    <cofactor evidence="1">
        <name>pyridoxal 5'-phosphate</name>
        <dbReference type="ChEBI" id="CHEBI:597326"/>
    </cofactor>
</comment>
<feature type="domain" description="Aminotransferase class I/classII large" evidence="6">
    <location>
        <begin position="47"/>
        <end position="438"/>
    </location>
</feature>
<dbReference type="RefSeq" id="XP_018280789.1">
    <property type="nucleotide sequence ID" value="XM_018420818.1"/>
</dbReference>
<dbReference type="STRING" id="879819.A0A0J0XT80"/>
<keyword evidence="5" id="KW-0663">Pyridoxal phosphate</keyword>
<dbReference type="SUPFAM" id="SSF53383">
    <property type="entry name" value="PLP-dependent transferases"/>
    <property type="match status" value="1"/>
</dbReference>
<protein>
    <submittedName>
        <fullName evidence="7">PLP-dependent transferase</fullName>
    </submittedName>
</protein>
<evidence type="ECO:0000256" key="1">
    <source>
        <dbReference type="ARBA" id="ARBA00001933"/>
    </source>
</evidence>
<proteinExistence type="inferred from homology"/>
<name>A0A0J0XT80_9TREE</name>
<evidence type="ECO:0000256" key="5">
    <source>
        <dbReference type="ARBA" id="ARBA00022898"/>
    </source>
</evidence>
<dbReference type="NCBIfam" id="NF005732">
    <property type="entry name" value="PRK07550.1"/>
    <property type="match status" value="1"/>
</dbReference>
<keyword evidence="4 7" id="KW-0808">Transferase</keyword>
<organism evidence="7 8">
    <name type="scientific">Cutaneotrichosporon oleaginosum</name>
    <dbReference type="NCBI Taxonomy" id="879819"/>
    <lineage>
        <taxon>Eukaryota</taxon>
        <taxon>Fungi</taxon>
        <taxon>Dikarya</taxon>
        <taxon>Basidiomycota</taxon>
        <taxon>Agaricomycotina</taxon>
        <taxon>Tremellomycetes</taxon>
        <taxon>Trichosporonales</taxon>
        <taxon>Trichosporonaceae</taxon>
        <taxon>Cutaneotrichosporon</taxon>
    </lineage>
</organism>
<dbReference type="EMBL" id="KQ087188">
    <property type="protein sequence ID" value="KLT44298.1"/>
    <property type="molecule type" value="Genomic_DNA"/>
</dbReference>
<accession>A0A0J0XT80</accession>
<evidence type="ECO:0000256" key="4">
    <source>
        <dbReference type="ARBA" id="ARBA00022679"/>
    </source>
</evidence>
<dbReference type="Proteomes" id="UP000053611">
    <property type="component" value="Unassembled WGS sequence"/>
</dbReference>
<evidence type="ECO:0000256" key="3">
    <source>
        <dbReference type="ARBA" id="ARBA00022576"/>
    </source>
</evidence>
<dbReference type="InterPro" id="IPR015424">
    <property type="entry name" value="PyrdxlP-dep_Trfase"/>
</dbReference>
<dbReference type="InterPro" id="IPR004839">
    <property type="entry name" value="Aminotransferase_I/II_large"/>
</dbReference>
<dbReference type="InterPro" id="IPR050596">
    <property type="entry name" value="AspAT/PAT-like"/>
</dbReference>
<sequence length="448" mass="47952">MRLTPLTRMMRYALSPAVTGTAAPCIPQAKAWGATYAAGAQPAGPLLDLSQGVPGEPPHASVLAALSRTAGDPEAAKYGPILGEPDMRAALATELRELYKLDDGHLTAHDVGITTGCNMAFLILLMCLCPPNTSSILLPLPSYFNHAMSLSLQSVRPAYLPCDPAHNFAPSLDAARAILSAPSTQTKPRAIVLVTPNNPTGSTYTPERLAEWLALARQHNIPLVLDETYRDFASTGAPHDLFKDPEWRDSLITLGSFSKGYRIPGHRLGSITAHPDFLQQVATVADCMQICPPRAPQLALAPLLPSLRDDMVRYAAALRKRLVDFDDAVSKVPGWRVLSSGGFYAYVEFPAAFASENGRKALSAALGTDVARVGSGEVGQALATRCGVLTLPGCFFMPELDDPVWASVQGGDAMREDRWIRFAVANVSDETIAGLSDRLHALNMVMGV</sequence>
<evidence type="ECO:0000256" key="2">
    <source>
        <dbReference type="ARBA" id="ARBA00007441"/>
    </source>
</evidence>
<keyword evidence="8" id="KW-1185">Reference proteome</keyword>
<comment type="similarity">
    <text evidence="2">Belongs to the class-I pyridoxal-phosphate-dependent aminotransferase family.</text>
</comment>
<dbReference type="InterPro" id="IPR015421">
    <property type="entry name" value="PyrdxlP-dep_Trfase_major"/>
</dbReference>
<dbReference type="GO" id="GO:0008483">
    <property type="term" value="F:transaminase activity"/>
    <property type="evidence" value="ECO:0007669"/>
    <property type="project" value="UniProtKB-KW"/>
</dbReference>
<dbReference type="GO" id="GO:0030170">
    <property type="term" value="F:pyridoxal phosphate binding"/>
    <property type="evidence" value="ECO:0007669"/>
    <property type="project" value="InterPro"/>
</dbReference>
<dbReference type="Gene3D" id="3.40.640.10">
    <property type="entry name" value="Type I PLP-dependent aspartate aminotransferase-like (Major domain)"/>
    <property type="match status" value="1"/>
</dbReference>
<evidence type="ECO:0000313" key="8">
    <source>
        <dbReference type="Proteomes" id="UP000053611"/>
    </source>
</evidence>
<keyword evidence="3" id="KW-0032">Aminotransferase</keyword>
<reference evidence="7 8" key="1">
    <citation type="submission" date="2015-03" db="EMBL/GenBank/DDBJ databases">
        <title>Genomics and transcriptomics of the oil-accumulating basidiomycete yeast T. oleaginosus allow insights into substrate utilization and the diverse evolutionary trajectories of mating systems in fungi.</title>
        <authorList>
            <consortium name="DOE Joint Genome Institute"/>
            <person name="Kourist R."/>
            <person name="Kracht O."/>
            <person name="Bracharz F."/>
            <person name="Lipzen A."/>
            <person name="Nolan M."/>
            <person name="Ohm R."/>
            <person name="Grigoriev I."/>
            <person name="Sun S."/>
            <person name="Heitman J."/>
            <person name="Bruck T."/>
            <person name="Nowrousian M."/>
        </authorList>
    </citation>
    <scope>NUCLEOTIDE SEQUENCE [LARGE SCALE GENOMIC DNA]</scope>
    <source>
        <strain evidence="7 8">IBC0246</strain>
    </source>
</reference>
<gene>
    <name evidence="7" type="ORF">CC85DRAFT_26002</name>
</gene>
<evidence type="ECO:0000313" key="7">
    <source>
        <dbReference type="EMBL" id="KLT44298.1"/>
    </source>
</evidence>
<dbReference type="Pfam" id="PF00155">
    <property type="entry name" value="Aminotran_1_2"/>
    <property type="match status" value="1"/>
</dbReference>